<dbReference type="PANTHER" id="PTHR43046">
    <property type="entry name" value="GDP-MANNOSE MANNOSYL HYDROLASE"/>
    <property type="match status" value="1"/>
</dbReference>
<organism evidence="4 5">
    <name type="scientific">Candidatus Nanohalobium constans</name>
    <dbReference type="NCBI Taxonomy" id="2565781"/>
    <lineage>
        <taxon>Archaea</taxon>
        <taxon>Candidatus Nanohalarchaeota</taxon>
        <taxon>Candidatus Nanohalobia</taxon>
        <taxon>Candidatus Nanohalobiales</taxon>
        <taxon>Candidatus Nanohalobiaceae</taxon>
        <taxon>Candidatus Nanohalobium</taxon>
    </lineage>
</organism>
<dbReference type="GO" id="GO:0035539">
    <property type="term" value="F:8-oxo-7,8-dihydrodeoxyguanosine triphosphate pyrophosphatase activity"/>
    <property type="evidence" value="ECO:0007669"/>
    <property type="project" value="UniProtKB-EC"/>
</dbReference>
<reference evidence="5" key="1">
    <citation type="submission" date="2019-05" db="EMBL/GenBank/DDBJ databases">
        <title>Candidatus Nanohalobium constans, a novel model system to study the DPANN nano-sized archaea: genomic and physiological characterization of a nanoarchaeon co-cultured with its chitinotrophic host.</title>
        <authorList>
            <person name="La Cono V."/>
            <person name="Arcadi E."/>
            <person name="Crisafi F."/>
            <person name="Denaro R."/>
            <person name="La Spada G."/>
            <person name="Messina E."/>
            <person name="Smedile F."/>
            <person name="Toshchakov S.V."/>
            <person name="Shevchenko M.A."/>
            <person name="Golyshin P.N."/>
            <person name="Golyshina O.V."/>
            <person name="Ferrer M."/>
            <person name="Rohde M."/>
            <person name="Mushegian A."/>
            <person name="Sorokin D.Y."/>
            <person name="Giuliano L."/>
            <person name="Yakimov M.M."/>
        </authorList>
    </citation>
    <scope>NUCLEOTIDE SEQUENCE [LARGE SCALE GENOMIC DNA]</scope>
    <source>
        <strain evidence="5">LC1Nh</strain>
    </source>
</reference>
<dbReference type="Pfam" id="PF00293">
    <property type="entry name" value="NUDIX"/>
    <property type="match status" value="1"/>
</dbReference>
<dbReference type="EMBL" id="CP040089">
    <property type="protein sequence ID" value="QGA80696.1"/>
    <property type="molecule type" value="Genomic_DNA"/>
</dbReference>
<dbReference type="KEGG" id="ncon:LC1Nh_0812"/>
<dbReference type="InterPro" id="IPR015797">
    <property type="entry name" value="NUDIX_hydrolase-like_dom_sf"/>
</dbReference>
<evidence type="ECO:0000313" key="4">
    <source>
        <dbReference type="EMBL" id="QGA80696.1"/>
    </source>
</evidence>
<evidence type="ECO:0000256" key="2">
    <source>
        <dbReference type="ARBA" id="ARBA00022801"/>
    </source>
</evidence>
<dbReference type="AlphaFoldDB" id="A0A5Q0UGJ3"/>
<protein>
    <submittedName>
        <fullName evidence="4">8-oxo-dGTP diphosphatase</fullName>
        <ecNumber evidence="4">3.6.1.55</ecNumber>
    </submittedName>
</protein>
<dbReference type="PROSITE" id="PS00893">
    <property type="entry name" value="NUDIX_BOX"/>
    <property type="match status" value="1"/>
</dbReference>
<keyword evidence="5" id="KW-1185">Reference proteome</keyword>
<dbReference type="InterPro" id="IPR000086">
    <property type="entry name" value="NUDIX_hydrolase_dom"/>
</dbReference>
<sequence length="143" mass="16395">MNFGSFIKSYPEKYLGKLFSKIFWPPPTVAVLAHGENDDVLALELDGSYRLPGGFMDEDEDLKEAARREVKEETGFEVEITQLLDVEQNGSGGPEIFFEAEVVRGDKDGSWEGKPEFIDKEEIKEKVWELKHSHIHEYLFPDD</sequence>
<dbReference type="RefSeq" id="WP_153550437.1">
    <property type="nucleotide sequence ID" value="NZ_CP040089.1"/>
</dbReference>
<dbReference type="SUPFAM" id="SSF55811">
    <property type="entry name" value="Nudix"/>
    <property type="match status" value="1"/>
</dbReference>
<accession>A0A5Q0UGJ3</accession>
<feature type="domain" description="Nudix hydrolase" evidence="3">
    <location>
        <begin position="23"/>
        <end position="143"/>
    </location>
</feature>
<keyword evidence="2 4" id="KW-0378">Hydrolase</keyword>
<dbReference type="PRINTS" id="PR00502">
    <property type="entry name" value="NUDIXFAMILY"/>
</dbReference>
<dbReference type="CDD" id="cd02883">
    <property type="entry name" value="NUDIX_Hydrolase"/>
    <property type="match status" value="1"/>
</dbReference>
<dbReference type="EC" id="3.6.1.55" evidence="4"/>
<dbReference type="InterPro" id="IPR020476">
    <property type="entry name" value="Nudix_hydrolase"/>
</dbReference>
<dbReference type="PROSITE" id="PS51462">
    <property type="entry name" value="NUDIX"/>
    <property type="match status" value="1"/>
</dbReference>
<dbReference type="PANTHER" id="PTHR43046:SF14">
    <property type="entry name" value="MUTT_NUDIX FAMILY PROTEIN"/>
    <property type="match status" value="1"/>
</dbReference>
<evidence type="ECO:0000259" key="3">
    <source>
        <dbReference type="PROSITE" id="PS51462"/>
    </source>
</evidence>
<proteinExistence type="predicted"/>
<dbReference type="GeneID" id="42365201"/>
<evidence type="ECO:0000256" key="1">
    <source>
        <dbReference type="ARBA" id="ARBA00001946"/>
    </source>
</evidence>
<evidence type="ECO:0000313" key="5">
    <source>
        <dbReference type="Proteomes" id="UP000377803"/>
    </source>
</evidence>
<dbReference type="Gene3D" id="3.90.79.10">
    <property type="entry name" value="Nucleoside Triphosphate Pyrophosphohydrolase"/>
    <property type="match status" value="1"/>
</dbReference>
<dbReference type="InterPro" id="IPR020084">
    <property type="entry name" value="NUDIX_hydrolase_CS"/>
</dbReference>
<gene>
    <name evidence="4" type="primary">mutT4</name>
    <name evidence="4" type="ORF">LC1Nh_0812</name>
</gene>
<name>A0A5Q0UGJ3_9ARCH</name>
<dbReference type="Proteomes" id="UP000377803">
    <property type="component" value="Chromosome"/>
</dbReference>
<comment type="cofactor">
    <cofactor evidence="1">
        <name>Mg(2+)</name>
        <dbReference type="ChEBI" id="CHEBI:18420"/>
    </cofactor>
</comment>